<name>A0A9P4GBB8_9PLEO</name>
<evidence type="ECO:0000313" key="2">
    <source>
        <dbReference type="Proteomes" id="UP000800039"/>
    </source>
</evidence>
<accession>A0A9P4GBB8</accession>
<gene>
    <name evidence="1" type="ORF">K460DRAFT_133080</name>
</gene>
<dbReference type="Proteomes" id="UP000800039">
    <property type="component" value="Unassembled WGS sequence"/>
</dbReference>
<organism evidence="1 2">
    <name type="scientific">Cucurbitaria berberidis CBS 394.84</name>
    <dbReference type="NCBI Taxonomy" id="1168544"/>
    <lineage>
        <taxon>Eukaryota</taxon>
        <taxon>Fungi</taxon>
        <taxon>Dikarya</taxon>
        <taxon>Ascomycota</taxon>
        <taxon>Pezizomycotina</taxon>
        <taxon>Dothideomycetes</taxon>
        <taxon>Pleosporomycetidae</taxon>
        <taxon>Pleosporales</taxon>
        <taxon>Pleosporineae</taxon>
        <taxon>Cucurbitariaceae</taxon>
        <taxon>Cucurbitaria</taxon>
    </lineage>
</organism>
<sequence length="199" mass="22110">MAFQTPCRHFHSSYMLGAGALLDTHDCLFPFLLQFDDSIGLLWAANTALSWHGMMGMRIKACSSLYILNDNLDNGAETTFRCPGRWSAANVMLWSKSELCIHGLCVDRRHKAKLASQPRYACTLRSRGTVSRRRAVTYLGIPFGGAATYKPSLPAHARALNPSTGRATSLVTLIYQHQPWTWCLLLPILATTPRPHHGV</sequence>
<dbReference type="AlphaFoldDB" id="A0A9P4GBB8"/>
<keyword evidence="2" id="KW-1185">Reference proteome</keyword>
<comment type="caution">
    <text evidence="1">The sequence shown here is derived from an EMBL/GenBank/DDBJ whole genome shotgun (WGS) entry which is preliminary data.</text>
</comment>
<protein>
    <submittedName>
        <fullName evidence="1">Uncharacterized protein</fullName>
    </submittedName>
</protein>
<reference evidence="1" key="1">
    <citation type="submission" date="2020-01" db="EMBL/GenBank/DDBJ databases">
        <authorList>
            <consortium name="DOE Joint Genome Institute"/>
            <person name="Haridas S."/>
            <person name="Albert R."/>
            <person name="Binder M."/>
            <person name="Bloem J."/>
            <person name="Labutti K."/>
            <person name="Salamov A."/>
            <person name="Andreopoulos B."/>
            <person name="Baker S.E."/>
            <person name="Barry K."/>
            <person name="Bills G."/>
            <person name="Bluhm B.H."/>
            <person name="Cannon C."/>
            <person name="Castanera R."/>
            <person name="Culley D.E."/>
            <person name="Daum C."/>
            <person name="Ezra D."/>
            <person name="Gonzalez J.B."/>
            <person name="Henrissat B."/>
            <person name="Kuo A."/>
            <person name="Liang C."/>
            <person name="Lipzen A."/>
            <person name="Lutzoni F."/>
            <person name="Magnuson J."/>
            <person name="Mondo S."/>
            <person name="Nolan M."/>
            <person name="Ohm R."/>
            <person name="Pangilinan J."/>
            <person name="Park H.-J."/>
            <person name="Ramirez L."/>
            <person name="Alfaro M."/>
            <person name="Sun H."/>
            <person name="Tritt A."/>
            <person name="Yoshinaga Y."/>
            <person name="Zwiers L.-H."/>
            <person name="Turgeon B.G."/>
            <person name="Goodwin S.B."/>
            <person name="Spatafora J.W."/>
            <person name="Crous P.W."/>
            <person name="Grigoriev I.V."/>
        </authorList>
    </citation>
    <scope>NUCLEOTIDE SEQUENCE</scope>
    <source>
        <strain evidence="1">CBS 394.84</strain>
    </source>
</reference>
<dbReference type="GeneID" id="63843944"/>
<dbReference type="EMBL" id="ML976617">
    <property type="protein sequence ID" value="KAF1842683.1"/>
    <property type="molecule type" value="Genomic_DNA"/>
</dbReference>
<proteinExistence type="predicted"/>
<dbReference type="RefSeq" id="XP_040785246.1">
    <property type="nucleotide sequence ID" value="XM_040926692.1"/>
</dbReference>
<evidence type="ECO:0000313" key="1">
    <source>
        <dbReference type="EMBL" id="KAF1842683.1"/>
    </source>
</evidence>